<protein>
    <submittedName>
        <fullName evidence="1">Uncharacterized protein</fullName>
    </submittedName>
</protein>
<reference evidence="1" key="1">
    <citation type="submission" date="2016-09" db="EMBL/GenBank/DDBJ databases">
        <authorList>
            <person name="Capua I."/>
            <person name="De Benedictis P."/>
            <person name="Joannis T."/>
            <person name="Lombin L.H."/>
            <person name="Cattoli G."/>
        </authorList>
    </citation>
    <scope>NUCLEOTIDE SEQUENCE</scope>
    <source>
        <strain evidence="1">B9</strain>
    </source>
</reference>
<name>A0A1K0JLD3_CUPNE</name>
<organism evidence="1">
    <name type="scientific">Cupriavidus necator</name>
    <name type="common">Alcaligenes eutrophus</name>
    <name type="synonym">Ralstonia eutropha</name>
    <dbReference type="NCBI Taxonomy" id="106590"/>
    <lineage>
        <taxon>Bacteria</taxon>
        <taxon>Pseudomonadati</taxon>
        <taxon>Pseudomonadota</taxon>
        <taxon>Betaproteobacteria</taxon>
        <taxon>Burkholderiales</taxon>
        <taxon>Burkholderiaceae</taxon>
        <taxon>Cupriavidus</taxon>
    </lineage>
</organism>
<accession>A0A1K0JLD3</accession>
<sequence>MPTPPAKAATPWATPRSRSMCIACARSSRTAMSRSSPCAASATCCRSAPDNETAPAAAVIRYAALSFGLAGNVASLTHLLPGFLAHGLPHRNAERAPSFRRG</sequence>
<dbReference type="AlphaFoldDB" id="A0A1K0JLD3"/>
<proteinExistence type="predicted"/>
<dbReference type="EMBL" id="FMSH01000508">
    <property type="protein sequence ID" value="SCU99527.1"/>
    <property type="molecule type" value="Genomic_DNA"/>
</dbReference>
<gene>
    <name evidence="1" type="ORF">CNECB9_600015</name>
</gene>
<evidence type="ECO:0000313" key="1">
    <source>
        <dbReference type="EMBL" id="SCU99527.1"/>
    </source>
</evidence>